<protein>
    <submittedName>
        <fullName evidence="1">Uncharacterized protein</fullName>
    </submittedName>
</protein>
<reference evidence="1" key="1">
    <citation type="submission" date="2023-04" db="EMBL/GenBank/DDBJ databases">
        <title>Draft Genome sequencing of Naganishia species isolated from polar environments using Oxford Nanopore Technology.</title>
        <authorList>
            <person name="Leo P."/>
            <person name="Venkateswaran K."/>
        </authorList>
    </citation>
    <scope>NUCLEOTIDE SEQUENCE</scope>
    <source>
        <strain evidence="1">DBVPG 5303</strain>
    </source>
</reference>
<comment type="caution">
    <text evidence="1">The sequence shown here is derived from an EMBL/GenBank/DDBJ whole genome shotgun (WGS) entry which is preliminary data.</text>
</comment>
<gene>
    <name evidence="1" type="ORF">QFC24_006692</name>
</gene>
<proteinExistence type="predicted"/>
<dbReference type="EMBL" id="JASBWV010000036">
    <property type="protein sequence ID" value="KAJ9116525.1"/>
    <property type="molecule type" value="Genomic_DNA"/>
</dbReference>
<keyword evidence="2" id="KW-1185">Reference proteome</keyword>
<dbReference type="Proteomes" id="UP001234202">
    <property type="component" value="Unassembled WGS sequence"/>
</dbReference>
<name>A0ACC2WYY4_9TREE</name>
<evidence type="ECO:0000313" key="2">
    <source>
        <dbReference type="Proteomes" id="UP001234202"/>
    </source>
</evidence>
<organism evidence="1 2">
    <name type="scientific">Naganishia onofrii</name>
    <dbReference type="NCBI Taxonomy" id="1851511"/>
    <lineage>
        <taxon>Eukaryota</taxon>
        <taxon>Fungi</taxon>
        <taxon>Dikarya</taxon>
        <taxon>Basidiomycota</taxon>
        <taxon>Agaricomycotina</taxon>
        <taxon>Tremellomycetes</taxon>
        <taxon>Filobasidiales</taxon>
        <taxon>Filobasidiaceae</taxon>
        <taxon>Naganishia</taxon>
    </lineage>
</organism>
<accession>A0ACC2WYY4</accession>
<evidence type="ECO:0000313" key="1">
    <source>
        <dbReference type="EMBL" id="KAJ9116525.1"/>
    </source>
</evidence>
<sequence length="523" mass="57960">MPRTPKNLKPAEKKTTAPLVTREMAPKKKSDQVGQRGNKQPQTVKDKEPPKRARPVPRAKNGKAVNEPIPSDPNVGTTHGATPRDNPAPTSVTVPPAQVTTSKQTQPPVAPDISTESLNHDAALQVVMEENRRLKRQLESNAHVNVERPSERKRNNPYDIAPLRKILGLHVVPEDPDFIKELKNEAYNFLRETARDVVGAQELAKTIDRGAHWDHLLDDKQKLLREQFVNKVRKAGAFSLTFFTPPADGSLSKFALDWPANELPKTVLRDQRSELKKLFVHLRMKNTRSKLLYGNVVFNELHQQFNGRCAFPSAPVVRQAKGPKQHRLGRPPKDPLLQASLNMSSESKDRLKILDRSTRENYRGNSASPEFDFEPTGKIIMPVPIPVEKKKKKKGIQDTSTDLHNPGMGLNKPVAPNANMRIPTPRALSNQTGTAASVDMSINDIAEAYGGFDSNAAGAQLETARGAKQADQEGEDLSLPDQDEDEEDQDEGYDTDGNRDNRTGSVSDLTRSESRGSGSSEQE</sequence>